<proteinExistence type="predicted"/>
<protein>
    <submittedName>
        <fullName evidence="1">Uncharacterized protein</fullName>
    </submittedName>
</protein>
<organism evidence="1 2">
    <name type="scientific">Nyssa sinensis</name>
    <dbReference type="NCBI Taxonomy" id="561372"/>
    <lineage>
        <taxon>Eukaryota</taxon>
        <taxon>Viridiplantae</taxon>
        <taxon>Streptophyta</taxon>
        <taxon>Embryophyta</taxon>
        <taxon>Tracheophyta</taxon>
        <taxon>Spermatophyta</taxon>
        <taxon>Magnoliopsida</taxon>
        <taxon>eudicotyledons</taxon>
        <taxon>Gunneridae</taxon>
        <taxon>Pentapetalae</taxon>
        <taxon>asterids</taxon>
        <taxon>Cornales</taxon>
        <taxon>Nyssaceae</taxon>
        <taxon>Nyssa</taxon>
    </lineage>
</organism>
<keyword evidence="2" id="KW-1185">Reference proteome</keyword>
<name>A0A5J5AMY8_9ASTE</name>
<evidence type="ECO:0000313" key="2">
    <source>
        <dbReference type="Proteomes" id="UP000325577"/>
    </source>
</evidence>
<dbReference type="AlphaFoldDB" id="A0A5J5AMY8"/>
<dbReference type="EMBL" id="CM018043">
    <property type="protein sequence ID" value="KAA8530441.1"/>
    <property type="molecule type" value="Genomic_DNA"/>
</dbReference>
<sequence length="94" mass="9586">MELRRNHSSLAKNVVVDDNCRYVEKVCGGVGDDGGYDTGGVVLVTVVAMAMGLVKPLAMEIGGGVGDDGGYGTGGGDTFGSGSNFCRLQLWVVG</sequence>
<accession>A0A5J5AMY8</accession>
<gene>
    <name evidence="1" type="ORF">F0562_005150</name>
</gene>
<reference evidence="1 2" key="1">
    <citation type="submission" date="2019-09" db="EMBL/GenBank/DDBJ databases">
        <title>A chromosome-level genome assembly of the Chinese tupelo Nyssa sinensis.</title>
        <authorList>
            <person name="Yang X."/>
            <person name="Kang M."/>
            <person name="Yang Y."/>
            <person name="Xiong H."/>
            <person name="Wang M."/>
            <person name="Zhang Z."/>
            <person name="Wang Z."/>
            <person name="Wu H."/>
            <person name="Ma T."/>
            <person name="Liu J."/>
            <person name="Xi Z."/>
        </authorList>
    </citation>
    <scope>NUCLEOTIDE SEQUENCE [LARGE SCALE GENOMIC DNA]</scope>
    <source>
        <strain evidence="1">J267</strain>
        <tissue evidence="1">Leaf</tissue>
    </source>
</reference>
<evidence type="ECO:0000313" key="1">
    <source>
        <dbReference type="EMBL" id="KAA8530441.1"/>
    </source>
</evidence>
<dbReference type="Proteomes" id="UP000325577">
    <property type="component" value="Linkage Group LG2"/>
</dbReference>